<evidence type="ECO:0000313" key="2">
    <source>
        <dbReference type="EMBL" id="ANH51106.1"/>
    </source>
</evidence>
<dbReference type="NCBIfam" id="NF033889">
    <property type="entry name" value="termin_lrg_T7"/>
    <property type="match status" value="1"/>
</dbReference>
<dbReference type="EMBL" id="KX066068">
    <property type="protein sequence ID" value="ANH51106.1"/>
    <property type="molecule type" value="Genomic_DNA"/>
</dbReference>
<feature type="domain" description="Terminase large subunit ribonuclease H-like" evidence="1">
    <location>
        <begin position="369"/>
        <end position="479"/>
    </location>
</feature>
<accession>A0A173GCQ7</accession>
<dbReference type="Pfam" id="PF22530">
    <property type="entry name" value="Terminase-T7_RNaseH-like"/>
    <property type="match status" value="1"/>
</dbReference>
<reference evidence="2 3" key="1">
    <citation type="submission" date="2016-04" db="EMBL/GenBank/DDBJ databases">
        <title>Complete genome of Pseudomonas fluorescens phage VSW-3.</title>
        <authorList>
            <person name="Zhang C.-J."/>
            <person name="Wei Y.-L."/>
            <person name="Ji X.-L."/>
        </authorList>
    </citation>
    <scope>NUCLEOTIDE SEQUENCE [LARGE SCALE GENOMIC DNA]</scope>
</reference>
<sequence>MRELSAEEKQLLLLQRTFPTFNRFLIVMMKVLGFSTTKLQLDIGAFLEFGPKDLMIQAQRGQAKSTITALFAIWYLIHHPKGSVLIISAGGKQANEISTLIVKLIMNTDILDCMRPNVNKNDRQSVEAFDINYNLRGPQKSPSIACTGVTGNLQGKRATLLIADDVESYKLARTATMREQLMQNCRDFASIVQDAAGRIVYLGTPQTDSSIYNQLPQMGFAVRIWPGRYPTPEQMDNYGSNLAPLIRGELDLDPDLQTGGGFDGSQGQPTDAQLMPEESLQAKEMKQGPAFFQLQHMLSTKLSDALRYPLKPVNLIVMRLGDLLPLNVVRGMSHDHVRDYVVGSLKVQLTTPQYVSQDVAKPTQRHMRLDPAGGGKNGDETGYAVSEHLNGNVFLRAVGGVPGGFDDKDLKELAQIIKKWNPDVLDIEKNFGFGAFRKILEPYLKTVGWEGGINETFEGTNKEGRIIDTLEPIMGRGSLVIDESIILNDWESTQRHPMDKRQTYCFFQQMAKITRDPKCLIHDDRLDSVGGTVGYWIKQLNQDSTKKEAEARAADLAAKMADPFNYKRYDRKPSRTSRSVIRRR</sequence>
<name>A0A173GCQ7_9CAUD</name>
<evidence type="ECO:0000313" key="3">
    <source>
        <dbReference type="Proteomes" id="UP000222360"/>
    </source>
</evidence>
<proteinExistence type="predicted"/>
<protein>
    <submittedName>
        <fullName evidence="2">DNA packaging protein</fullName>
    </submittedName>
</protein>
<dbReference type="InterPro" id="IPR027417">
    <property type="entry name" value="P-loop_NTPase"/>
</dbReference>
<dbReference type="Gene3D" id="3.40.50.300">
    <property type="entry name" value="P-loop containing nucleotide triphosphate hydrolases"/>
    <property type="match status" value="1"/>
</dbReference>
<dbReference type="InterPro" id="IPR054762">
    <property type="entry name" value="Gp19_RNaseH-like"/>
</dbReference>
<evidence type="ECO:0000259" key="1">
    <source>
        <dbReference type="Pfam" id="PF22530"/>
    </source>
</evidence>
<dbReference type="Proteomes" id="UP000222360">
    <property type="component" value="Segment"/>
</dbReference>
<dbReference type="OrthoDB" id="695at10239"/>
<dbReference type="InterPro" id="IPR047987">
    <property type="entry name" value="Gp19-like_virus"/>
</dbReference>
<keyword evidence="3" id="KW-1185">Reference proteome</keyword>
<organism evidence="2 3">
    <name type="scientific">Pseudomonas phage VSW-3</name>
    <dbReference type="NCBI Taxonomy" id="1852562"/>
    <lineage>
        <taxon>Viruses</taxon>
        <taxon>Duplodnaviria</taxon>
        <taxon>Heunggongvirae</taxon>
        <taxon>Uroviricota</taxon>
        <taxon>Caudoviricetes</taxon>
        <taxon>Autographivirales</taxon>
        <taxon>Autonotataviridae</taxon>
        <taxon>Napahaivirus</taxon>
        <taxon>Napahaivirus VSW3</taxon>
    </lineage>
</organism>
<gene>
    <name evidence="2" type="ORF">VSW3_30</name>
</gene>